<feature type="region of interest" description="Disordered" evidence="1">
    <location>
        <begin position="185"/>
        <end position="207"/>
    </location>
</feature>
<dbReference type="Proteomes" id="UP000821866">
    <property type="component" value="Unassembled WGS sequence"/>
</dbReference>
<dbReference type="EMBL" id="JABSTU010005461">
    <property type="protein sequence ID" value="KAH7942683.1"/>
    <property type="molecule type" value="Genomic_DNA"/>
</dbReference>
<dbReference type="AlphaFoldDB" id="A0A9J6CWD4"/>
<organism evidence="2 3">
    <name type="scientific">Rhipicephalus microplus</name>
    <name type="common">Cattle tick</name>
    <name type="synonym">Boophilus microplus</name>
    <dbReference type="NCBI Taxonomy" id="6941"/>
    <lineage>
        <taxon>Eukaryota</taxon>
        <taxon>Metazoa</taxon>
        <taxon>Ecdysozoa</taxon>
        <taxon>Arthropoda</taxon>
        <taxon>Chelicerata</taxon>
        <taxon>Arachnida</taxon>
        <taxon>Acari</taxon>
        <taxon>Parasitiformes</taxon>
        <taxon>Ixodida</taxon>
        <taxon>Ixodoidea</taxon>
        <taxon>Ixodidae</taxon>
        <taxon>Rhipicephalinae</taxon>
        <taxon>Rhipicephalus</taxon>
        <taxon>Boophilus</taxon>
    </lineage>
</organism>
<keyword evidence="3" id="KW-1185">Reference proteome</keyword>
<evidence type="ECO:0000313" key="3">
    <source>
        <dbReference type="Proteomes" id="UP000821866"/>
    </source>
</evidence>
<accession>A0A9J6CWD4</accession>
<name>A0A9J6CWD4_RHIMP</name>
<comment type="caution">
    <text evidence="2">The sequence shown here is derived from an EMBL/GenBank/DDBJ whole genome shotgun (WGS) entry which is preliminary data.</text>
</comment>
<protein>
    <submittedName>
        <fullName evidence="2">Uncharacterized protein</fullName>
    </submittedName>
</protein>
<evidence type="ECO:0000256" key="1">
    <source>
        <dbReference type="SAM" id="MobiDB-lite"/>
    </source>
</evidence>
<evidence type="ECO:0000313" key="2">
    <source>
        <dbReference type="EMBL" id="KAH7942683.1"/>
    </source>
</evidence>
<sequence>MAIKCKNCGMGGGGRIDLLGIAQAWLIPCSPSLFLSLPRMEEMESICKTLSRRSLPASCAYRRTCKALYAHMCLLFHVASTTDGPCQRSRRCLAKRSARERCLRAPRATLFVCRLRARGHHGRLLRAPECAAVQPTACPGLQPEPRLVREPGQRPRRALPGSLGAPSRAPVWRGASGRHLQLRRQVAPHQGGPLPCPAEEPLRGPHATGTGVRVRGLALRWHEACAADPGVPHWLQLLGLGHHPRAACQG</sequence>
<reference evidence="2" key="2">
    <citation type="submission" date="2021-09" db="EMBL/GenBank/DDBJ databases">
        <authorList>
            <person name="Jia N."/>
            <person name="Wang J."/>
            <person name="Shi W."/>
            <person name="Du L."/>
            <person name="Sun Y."/>
            <person name="Zhan W."/>
            <person name="Jiang J."/>
            <person name="Wang Q."/>
            <person name="Zhang B."/>
            <person name="Ji P."/>
            <person name="Sakyi L.B."/>
            <person name="Cui X."/>
            <person name="Yuan T."/>
            <person name="Jiang B."/>
            <person name="Yang W."/>
            <person name="Lam T.T.-Y."/>
            <person name="Chang Q."/>
            <person name="Ding S."/>
            <person name="Wang X."/>
            <person name="Zhu J."/>
            <person name="Ruan X."/>
            <person name="Zhao L."/>
            <person name="Wei J."/>
            <person name="Que T."/>
            <person name="Du C."/>
            <person name="Cheng J."/>
            <person name="Dai P."/>
            <person name="Han X."/>
            <person name="Huang E."/>
            <person name="Gao Y."/>
            <person name="Liu J."/>
            <person name="Shao H."/>
            <person name="Ye R."/>
            <person name="Li L."/>
            <person name="Wei W."/>
            <person name="Wang X."/>
            <person name="Wang C."/>
            <person name="Huo Q."/>
            <person name="Li W."/>
            <person name="Guo W."/>
            <person name="Chen H."/>
            <person name="Chen S."/>
            <person name="Zhou L."/>
            <person name="Zhou L."/>
            <person name="Ni X."/>
            <person name="Tian J."/>
            <person name="Zhou Y."/>
            <person name="Sheng Y."/>
            <person name="Liu T."/>
            <person name="Pan Y."/>
            <person name="Xia L."/>
            <person name="Li J."/>
            <person name="Zhao F."/>
            <person name="Cao W."/>
        </authorList>
    </citation>
    <scope>NUCLEOTIDE SEQUENCE</scope>
    <source>
        <strain evidence="2">Rmic-2018</strain>
        <tissue evidence="2">Larvae</tissue>
    </source>
</reference>
<reference evidence="2" key="1">
    <citation type="journal article" date="2020" name="Cell">
        <title>Large-Scale Comparative Analyses of Tick Genomes Elucidate Their Genetic Diversity and Vector Capacities.</title>
        <authorList>
            <consortium name="Tick Genome and Microbiome Consortium (TIGMIC)"/>
            <person name="Jia N."/>
            <person name="Wang J."/>
            <person name="Shi W."/>
            <person name="Du L."/>
            <person name="Sun Y."/>
            <person name="Zhan W."/>
            <person name="Jiang J.F."/>
            <person name="Wang Q."/>
            <person name="Zhang B."/>
            <person name="Ji P."/>
            <person name="Bell-Sakyi L."/>
            <person name="Cui X.M."/>
            <person name="Yuan T.T."/>
            <person name="Jiang B.G."/>
            <person name="Yang W.F."/>
            <person name="Lam T.T."/>
            <person name="Chang Q.C."/>
            <person name="Ding S.J."/>
            <person name="Wang X.J."/>
            <person name="Zhu J.G."/>
            <person name="Ruan X.D."/>
            <person name="Zhao L."/>
            <person name="Wei J.T."/>
            <person name="Ye R.Z."/>
            <person name="Que T.C."/>
            <person name="Du C.H."/>
            <person name="Zhou Y.H."/>
            <person name="Cheng J.X."/>
            <person name="Dai P.F."/>
            <person name="Guo W.B."/>
            <person name="Han X.H."/>
            <person name="Huang E.J."/>
            <person name="Li L.F."/>
            <person name="Wei W."/>
            <person name="Gao Y.C."/>
            <person name="Liu J.Z."/>
            <person name="Shao H.Z."/>
            <person name="Wang X."/>
            <person name="Wang C.C."/>
            <person name="Yang T.C."/>
            <person name="Huo Q.B."/>
            <person name="Li W."/>
            <person name="Chen H.Y."/>
            <person name="Chen S.E."/>
            <person name="Zhou L.G."/>
            <person name="Ni X.B."/>
            <person name="Tian J.H."/>
            <person name="Sheng Y."/>
            <person name="Liu T."/>
            <person name="Pan Y.S."/>
            <person name="Xia L.Y."/>
            <person name="Li J."/>
            <person name="Zhao F."/>
            <person name="Cao W.C."/>
        </authorList>
    </citation>
    <scope>NUCLEOTIDE SEQUENCE</scope>
    <source>
        <strain evidence="2">Rmic-2018</strain>
    </source>
</reference>
<gene>
    <name evidence="2" type="ORF">HPB51_028630</name>
</gene>
<proteinExistence type="predicted"/>
<feature type="region of interest" description="Disordered" evidence="1">
    <location>
        <begin position="141"/>
        <end position="170"/>
    </location>
</feature>